<evidence type="ECO:0000313" key="1">
    <source>
        <dbReference type="EMBL" id="CAF4142564.1"/>
    </source>
</evidence>
<evidence type="ECO:0000313" key="2">
    <source>
        <dbReference type="EMBL" id="CAF4185441.1"/>
    </source>
</evidence>
<evidence type="ECO:0000313" key="3">
    <source>
        <dbReference type="Proteomes" id="UP000663823"/>
    </source>
</evidence>
<dbReference type="Proteomes" id="UP000663823">
    <property type="component" value="Unassembled WGS sequence"/>
</dbReference>
<gene>
    <name evidence="1" type="ORF">OTI717_LOCUS35813</name>
    <name evidence="2" type="ORF">OTI717_LOCUS37891</name>
</gene>
<sequence>MISGTCQEPLRIGPPDLFLPGLVVGCLPIDGL</sequence>
<feature type="non-terminal residue" evidence="2">
    <location>
        <position position="32"/>
    </location>
</feature>
<dbReference type="EMBL" id="CAJOAX010014323">
    <property type="protein sequence ID" value="CAF4142564.1"/>
    <property type="molecule type" value="Genomic_DNA"/>
</dbReference>
<comment type="caution">
    <text evidence="2">The sequence shown here is derived from an EMBL/GenBank/DDBJ whole genome shotgun (WGS) entry which is preliminary data.</text>
</comment>
<dbReference type="AlphaFoldDB" id="A0A820B217"/>
<reference evidence="2" key="1">
    <citation type="submission" date="2021-02" db="EMBL/GenBank/DDBJ databases">
        <authorList>
            <person name="Nowell W R."/>
        </authorList>
    </citation>
    <scope>NUCLEOTIDE SEQUENCE</scope>
</reference>
<accession>A0A820B217</accession>
<name>A0A820B217_9BILA</name>
<organism evidence="2 3">
    <name type="scientific">Rotaria sordida</name>
    <dbReference type="NCBI Taxonomy" id="392033"/>
    <lineage>
        <taxon>Eukaryota</taxon>
        <taxon>Metazoa</taxon>
        <taxon>Spiralia</taxon>
        <taxon>Gnathifera</taxon>
        <taxon>Rotifera</taxon>
        <taxon>Eurotatoria</taxon>
        <taxon>Bdelloidea</taxon>
        <taxon>Philodinida</taxon>
        <taxon>Philodinidae</taxon>
        <taxon>Rotaria</taxon>
    </lineage>
</organism>
<dbReference type="EMBL" id="CAJOAX010019024">
    <property type="protein sequence ID" value="CAF4185441.1"/>
    <property type="molecule type" value="Genomic_DNA"/>
</dbReference>
<proteinExistence type="predicted"/>
<protein>
    <submittedName>
        <fullName evidence="2">Uncharacterized protein</fullName>
    </submittedName>
</protein>